<dbReference type="PANTHER" id="PTHR32196">
    <property type="entry name" value="ABC TRANSPORTER PERMEASE PROTEIN YPHD-RELATED-RELATED"/>
    <property type="match status" value="1"/>
</dbReference>
<keyword evidence="5 6" id="KW-0472">Membrane</keyword>
<keyword evidence="4 6" id="KW-1133">Transmembrane helix</keyword>
<dbReference type="GO" id="GO:0005886">
    <property type="term" value="C:plasma membrane"/>
    <property type="evidence" value="ECO:0007669"/>
    <property type="project" value="UniProtKB-SubCell"/>
</dbReference>
<evidence type="ECO:0000256" key="6">
    <source>
        <dbReference type="SAM" id="Phobius"/>
    </source>
</evidence>
<name>A0A419T9G0_9FIRM</name>
<comment type="caution">
    <text evidence="7">The sequence shown here is derived from an EMBL/GenBank/DDBJ whole genome shotgun (WGS) entry which is preliminary data.</text>
</comment>
<proteinExistence type="predicted"/>
<dbReference type="CDD" id="cd06579">
    <property type="entry name" value="TM_PBP1_transp_AraH_like"/>
    <property type="match status" value="1"/>
</dbReference>
<keyword evidence="3 6" id="KW-0812">Transmembrane</keyword>
<keyword evidence="2" id="KW-1003">Cell membrane</keyword>
<protein>
    <submittedName>
        <fullName evidence="7">Sugar ABC transporter permease</fullName>
    </submittedName>
</protein>
<dbReference type="OrthoDB" id="9784538at2"/>
<evidence type="ECO:0000256" key="5">
    <source>
        <dbReference type="ARBA" id="ARBA00023136"/>
    </source>
</evidence>
<feature type="transmembrane region" description="Helical" evidence="6">
    <location>
        <begin position="218"/>
        <end position="245"/>
    </location>
</feature>
<dbReference type="Proteomes" id="UP000284277">
    <property type="component" value="Unassembled WGS sequence"/>
</dbReference>
<evidence type="ECO:0000313" key="8">
    <source>
        <dbReference type="Proteomes" id="UP000284277"/>
    </source>
</evidence>
<dbReference type="GO" id="GO:0022857">
    <property type="term" value="F:transmembrane transporter activity"/>
    <property type="evidence" value="ECO:0007669"/>
    <property type="project" value="InterPro"/>
</dbReference>
<feature type="transmembrane region" description="Helical" evidence="6">
    <location>
        <begin position="107"/>
        <end position="130"/>
    </location>
</feature>
<evidence type="ECO:0000256" key="1">
    <source>
        <dbReference type="ARBA" id="ARBA00004651"/>
    </source>
</evidence>
<feature type="transmembrane region" description="Helical" evidence="6">
    <location>
        <begin position="137"/>
        <end position="154"/>
    </location>
</feature>
<dbReference type="AlphaFoldDB" id="A0A419T9G0"/>
<feature type="transmembrane region" description="Helical" evidence="6">
    <location>
        <begin position="76"/>
        <end position="95"/>
    </location>
</feature>
<dbReference type="PANTHER" id="PTHR32196:SF19">
    <property type="entry name" value="GALACTOFURANOSE TRANSPORTER PERMEASE PROTEIN YTFT"/>
    <property type="match status" value="1"/>
</dbReference>
<evidence type="ECO:0000256" key="4">
    <source>
        <dbReference type="ARBA" id="ARBA00022989"/>
    </source>
</evidence>
<comment type="subcellular location">
    <subcellularLocation>
        <location evidence="1">Cell membrane</location>
        <topology evidence="1">Multi-pass membrane protein</topology>
    </subcellularLocation>
</comment>
<sequence>MAFVKKLTGTRLFLPIFCLFLVLLSNLIKTPGFFEVSLKNGVLYGYIIDVINRASDLVILAVGMTLVVAASGGTDISVGAVMSVAGAVCCFILSGGQQTVNEFQNPYLLGVMAAIIAGILCGSFNGFLVAKMKIQPMVATLILFTAGRGIAQLITKGQITYIRVESYKKLGSSIPGIPIPTPVFVALIVVLLTYVLLKKTTLGVYIQTVGINSKASRLMGINSTMIIFLSYVFCGLCAGISGLVASSRIYSADANNIGLNLELDAILAVALGGNSLGGGKFSLLGSVIGAYTIQALSTTLYAMGVSPDQIPVYKAAVVVIIVALQSTELKRMVKRLQTERVAGKKVA</sequence>
<reference evidence="7 8" key="1">
    <citation type="submission" date="2016-08" db="EMBL/GenBank/DDBJ databases">
        <title>A new outlook on sporulation: Clostridium algidixylanolyticum.</title>
        <authorList>
            <person name="Poppleton D.I."/>
            <person name="Gribaldo S."/>
        </authorList>
    </citation>
    <scope>NUCLEOTIDE SEQUENCE [LARGE SCALE GENOMIC DNA]</scope>
    <source>
        <strain evidence="7 8">SPL73</strain>
    </source>
</reference>
<gene>
    <name evidence="7" type="ORF">BET01_12695</name>
</gene>
<feature type="transmembrane region" description="Helical" evidence="6">
    <location>
        <begin position="43"/>
        <end position="69"/>
    </location>
</feature>
<dbReference type="EMBL" id="MCIA01000003">
    <property type="protein sequence ID" value="RKD34104.1"/>
    <property type="molecule type" value="Genomic_DNA"/>
</dbReference>
<organism evidence="7 8">
    <name type="scientific">Lacrimispora algidixylanolytica</name>
    <dbReference type="NCBI Taxonomy" id="94868"/>
    <lineage>
        <taxon>Bacteria</taxon>
        <taxon>Bacillati</taxon>
        <taxon>Bacillota</taxon>
        <taxon>Clostridia</taxon>
        <taxon>Lachnospirales</taxon>
        <taxon>Lachnospiraceae</taxon>
        <taxon>Lacrimispora</taxon>
    </lineage>
</organism>
<feature type="transmembrane region" description="Helical" evidence="6">
    <location>
        <begin position="283"/>
        <end position="304"/>
    </location>
</feature>
<evidence type="ECO:0000313" key="7">
    <source>
        <dbReference type="EMBL" id="RKD34104.1"/>
    </source>
</evidence>
<keyword evidence="8" id="KW-1185">Reference proteome</keyword>
<accession>A0A419T9G0</accession>
<dbReference type="InterPro" id="IPR001851">
    <property type="entry name" value="ABC_transp_permease"/>
</dbReference>
<evidence type="ECO:0000256" key="3">
    <source>
        <dbReference type="ARBA" id="ARBA00022692"/>
    </source>
</evidence>
<evidence type="ECO:0000256" key="2">
    <source>
        <dbReference type="ARBA" id="ARBA00022475"/>
    </source>
</evidence>
<feature type="transmembrane region" description="Helical" evidence="6">
    <location>
        <begin position="174"/>
        <end position="197"/>
    </location>
</feature>
<dbReference type="Pfam" id="PF02653">
    <property type="entry name" value="BPD_transp_2"/>
    <property type="match status" value="1"/>
</dbReference>